<dbReference type="AlphaFoldDB" id="A0AAN9PZR0"/>
<dbReference type="Pfam" id="PF00931">
    <property type="entry name" value="NB-ARC"/>
    <property type="match status" value="1"/>
</dbReference>
<keyword evidence="5" id="KW-0067">ATP-binding</keyword>
<feature type="domain" description="Disease resistance N-terminal" evidence="7">
    <location>
        <begin position="6"/>
        <end position="88"/>
    </location>
</feature>
<feature type="domain" description="Disease resistance protein winged helix" evidence="8">
    <location>
        <begin position="428"/>
        <end position="499"/>
    </location>
</feature>
<feature type="domain" description="NB-ARC" evidence="6">
    <location>
        <begin position="172"/>
        <end position="342"/>
    </location>
</feature>
<evidence type="ECO:0000259" key="7">
    <source>
        <dbReference type="Pfam" id="PF18052"/>
    </source>
</evidence>
<dbReference type="InterPro" id="IPR032675">
    <property type="entry name" value="LRR_dom_sf"/>
</dbReference>
<dbReference type="FunFam" id="3.40.50.300:FF:001091">
    <property type="entry name" value="Probable disease resistance protein At1g61300"/>
    <property type="match status" value="1"/>
</dbReference>
<evidence type="ECO:0000259" key="8">
    <source>
        <dbReference type="Pfam" id="PF23559"/>
    </source>
</evidence>
<dbReference type="Gene3D" id="1.20.5.4130">
    <property type="match status" value="1"/>
</dbReference>
<dbReference type="Pfam" id="PF23559">
    <property type="entry name" value="WHD_DRP"/>
    <property type="match status" value="1"/>
</dbReference>
<keyword evidence="4" id="KW-0611">Plant defense</keyword>
<dbReference type="Proteomes" id="UP001359559">
    <property type="component" value="Unassembled WGS sequence"/>
</dbReference>
<evidence type="ECO:0000256" key="3">
    <source>
        <dbReference type="ARBA" id="ARBA00022741"/>
    </source>
</evidence>
<dbReference type="SUPFAM" id="SSF52540">
    <property type="entry name" value="P-loop containing nucleoside triphosphate hydrolases"/>
    <property type="match status" value="1"/>
</dbReference>
<evidence type="ECO:0000313" key="11">
    <source>
        <dbReference type="EMBL" id="KAK7318635.1"/>
    </source>
</evidence>
<sequence>MAEALLEVVLQNLNSLIQKELLASFWSIDREVKKLSSNLTAIMAVLKDAEEQQITNRAIRDWLRKLTDSAYLLDDILDGCSIQSTRLGFDGENSQFANKVSTKFLSVFNPRSVLFRYNIHKRIKEVKERLDEIADERNKFHFGERVVGKRLEVAEWRQTFSIVTQPQVYGRDADKEKIVEFLVKHASNFTDLSTYPIVGLGGVGKTTLAQLVFNDERVSKHFDLKIWVCVSEDFSIRSIMQSIIESLLGQNPNLLDLDPMVKQVQELLQSKTFLLVVDDVWCENQETWEKLKYVLACGSKGSSIVVTSRLTRVASIMGTLPAHHLSSLSEDESWLLFKKHAFGPDREETANLVRLGKDIVRKCGGLPLAVKTIGSLMRFKFEEKEWLFVKDSKFWDLPQAESGVLPALRLSYFHLSITLRRCFAFCAVYPKDTIIEKEDLILLWMANGLIAPKGALEVEDVGNEVWNELYCKSFFQDVVTDELGNVKYFKMHDLVHDLALSIMGEECLDLDDTRLTNMPRSIHYIIWSNSNGVLDVSALKKSESLRMLLQPYKASSSISCEFSAFHSLRALRLENGNLSSLGNLVHLRYLDLSFTDIKLLPKSIYCLLKLETLKLKSCSSLCGLPKKLARLQSLRHLMITACHSLSHMPPNMGKLTSLKTLSTFIVGSGKGQGLAELHLLKLGGDLHIKGLQNVGSGLDAKEANLIGKTDLNSLYLSWHCKGGIESLSEEVLENLQPHSNIKSLKIQNYDGVHLPAWMKNISGLNSLVVLKLDSCKNCTQLPPLGKLPSLEILDLNAIKNVHYVDDSSYDHLSETAFQSLKTLSLHRLPKLEMLLRDQGAQMFPLLSQLTIFDAHMLSLPFLPSVEVLRIDRCNKEVLKSISNFHCLTFLQLCYNTDLVSLDQGMIGNFYHLKTLHISEFTKLEALPIELSKLNALEELEIKYCHELVCFPEQVLEGLCHLKTLKVSYCEKFHSLSEGIQHLTSLEQLEIRGCPELLALPNGINNLTHLRALTITDRSRHSVPFYAEILIGPRPYCLVLEGIELVPFLHSLTIEDFDNITSLPDCVGKLVSLQRLCIRSCQHLISLPASIQTLTNLEEIEISCCAELVKQCTKGTGREWHKIAHVRQIKIYP</sequence>
<dbReference type="Pfam" id="PF25019">
    <property type="entry name" value="LRR_R13L1-DRL21"/>
    <property type="match status" value="1"/>
</dbReference>
<keyword evidence="1" id="KW-0433">Leucine-rich repeat</keyword>
<dbReference type="Gene3D" id="1.10.10.10">
    <property type="entry name" value="Winged helix-like DNA-binding domain superfamily/Winged helix DNA-binding domain"/>
    <property type="match status" value="1"/>
</dbReference>
<dbReference type="InterPro" id="IPR036388">
    <property type="entry name" value="WH-like_DNA-bd_sf"/>
</dbReference>
<dbReference type="Gene3D" id="1.10.8.430">
    <property type="entry name" value="Helical domain of apoptotic protease-activating factors"/>
    <property type="match status" value="1"/>
</dbReference>
<dbReference type="FunFam" id="1.10.10.10:FF:000322">
    <property type="entry name" value="Probable disease resistance protein At1g63360"/>
    <property type="match status" value="1"/>
</dbReference>
<dbReference type="Pfam" id="PF18052">
    <property type="entry name" value="Rx_N"/>
    <property type="match status" value="1"/>
</dbReference>
<dbReference type="Gene3D" id="3.40.50.300">
    <property type="entry name" value="P-loop containing nucleotide triphosphate hydrolases"/>
    <property type="match status" value="1"/>
</dbReference>
<dbReference type="PANTHER" id="PTHR36766:SF42">
    <property type="entry name" value="NB-ARC DOMAIN DISEASE RESISTANCE PROTEIN"/>
    <property type="match status" value="1"/>
</dbReference>
<dbReference type="Pfam" id="PF23598">
    <property type="entry name" value="LRR_14"/>
    <property type="match status" value="1"/>
</dbReference>
<keyword evidence="12" id="KW-1185">Reference proteome</keyword>
<dbReference type="InterPro" id="IPR042197">
    <property type="entry name" value="Apaf_helical"/>
</dbReference>
<reference evidence="11 12" key="1">
    <citation type="submission" date="2024-01" db="EMBL/GenBank/DDBJ databases">
        <title>The genomes of 5 underutilized Papilionoideae crops provide insights into root nodulation and disease resistance.</title>
        <authorList>
            <person name="Yuan L."/>
        </authorList>
    </citation>
    <scope>NUCLEOTIDE SEQUENCE [LARGE SCALE GENOMIC DNA]</scope>
    <source>
        <strain evidence="11">LY-2023</strain>
        <tissue evidence="11">Leaf</tissue>
    </source>
</reference>
<dbReference type="Gene3D" id="3.80.10.10">
    <property type="entry name" value="Ribonuclease Inhibitor"/>
    <property type="match status" value="4"/>
</dbReference>
<dbReference type="InterPro" id="IPR056789">
    <property type="entry name" value="LRR_R13L1-DRL21"/>
</dbReference>
<dbReference type="GO" id="GO:0051707">
    <property type="term" value="P:response to other organism"/>
    <property type="evidence" value="ECO:0007669"/>
    <property type="project" value="UniProtKB-ARBA"/>
</dbReference>
<dbReference type="InterPro" id="IPR002182">
    <property type="entry name" value="NB-ARC"/>
</dbReference>
<evidence type="ECO:0000256" key="4">
    <source>
        <dbReference type="ARBA" id="ARBA00022821"/>
    </source>
</evidence>
<dbReference type="GO" id="GO:0005524">
    <property type="term" value="F:ATP binding"/>
    <property type="evidence" value="ECO:0007669"/>
    <property type="project" value="UniProtKB-KW"/>
</dbReference>
<dbReference type="GO" id="GO:0043531">
    <property type="term" value="F:ADP binding"/>
    <property type="evidence" value="ECO:0007669"/>
    <property type="project" value="InterPro"/>
</dbReference>
<protein>
    <submittedName>
        <fullName evidence="11">Uncharacterized protein</fullName>
    </submittedName>
</protein>
<comment type="caution">
    <text evidence="11">The sequence shown here is derived from an EMBL/GenBank/DDBJ whole genome shotgun (WGS) entry which is preliminary data.</text>
</comment>
<evidence type="ECO:0000313" key="12">
    <source>
        <dbReference type="Proteomes" id="UP001359559"/>
    </source>
</evidence>
<dbReference type="InterPro" id="IPR038005">
    <property type="entry name" value="RX-like_CC"/>
</dbReference>
<dbReference type="PRINTS" id="PR00364">
    <property type="entry name" value="DISEASERSIST"/>
</dbReference>
<evidence type="ECO:0000259" key="6">
    <source>
        <dbReference type="Pfam" id="PF00931"/>
    </source>
</evidence>
<organism evidence="11 12">
    <name type="scientific">Clitoria ternatea</name>
    <name type="common">Butterfly pea</name>
    <dbReference type="NCBI Taxonomy" id="43366"/>
    <lineage>
        <taxon>Eukaryota</taxon>
        <taxon>Viridiplantae</taxon>
        <taxon>Streptophyta</taxon>
        <taxon>Embryophyta</taxon>
        <taxon>Tracheophyta</taxon>
        <taxon>Spermatophyta</taxon>
        <taxon>Magnoliopsida</taxon>
        <taxon>eudicotyledons</taxon>
        <taxon>Gunneridae</taxon>
        <taxon>Pentapetalae</taxon>
        <taxon>rosids</taxon>
        <taxon>fabids</taxon>
        <taxon>Fabales</taxon>
        <taxon>Fabaceae</taxon>
        <taxon>Papilionoideae</taxon>
        <taxon>50 kb inversion clade</taxon>
        <taxon>NPAAA clade</taxon>
        <taxon>indigoferoid/millettioid clade</taxon>
        <taxon>Phaseoleae</taxon>
        <taxon>Clitoria</taxon>
    </lineage>
</organism>
<gene>
    <name evidence="11" type="ORF">RJT34_03338</name>
</gene>
<proteinExistence type="predicted"/>
<dbReference type="PANTHER" id="PTHR36766">
    <property type="entry name" value="PLANT BROAD-SPECTRUM MILDEW RESISTANCE PROTEIN RPW8"/>
    <property type="match status" value="1"/>
</dbReference>
<evidence type="ECO:0000256" key="2">
    <source>
        <dbReference type="ARBA" id="ARBA00022737"/>
    </source>
</evidence>
<dbReference type="InterPro" id="IPR058922">
    <property type="entry name" value="WHD_DRP"/>
</dbReference>
<dbReference type="GO" id="GO:0006952">
    <property type="term" value="P:defense response"/>
    <property type="evidence" value="ECO:0007669"/>
    <property type="project" value="UniProtKB-KW"/>
</dbReference>
<dbReference type="SUPFAM" id="SSF52058">
    <property type="entry name" value="L domain-like"/>
    <property type="match status" value="2"/>
</dbReference>
<dbReference type="InterPro" id="IPR055414">
    <property type="entry name" value="LRR_R13L4/SHOC2-like"/>
</dbReference>
<dbReference type="InterPro" id="IPR041118">
    <property type="entry name" value="Rx_N"/>
</dbReference>
<keyword evidence="2" id="KW-0677">Repeat</keyword>
<feature type="domain" description="Disease resistance R13L4/SHOC-2-like LRR" evidence="9">
    <location>
        <begin position="871"/>
        <end position="1015"/>
    </location>
</feature>
<accession>A0AAN9PZR0</accession>
<evidence type="ECO:0000259" key="10">
    <source>
        <dbReference type="Pfam" id="PF25019"/>
    </source>
</evidence>
<dbReference type="InterPro" id="IPR027417">
    <property type="entry name" value="P-loop_NTPase"/>
</dbReference>
<name>A0AAN9PZR0_CLITE</name>
<feature type="domain" description="R13L1/DRL21-like LRR repeat region" evidence="10">
    <location>
        <begin position="676"/>
        <end position="796"/>
    </location>
</feature>
<evidence type="ECO:0000256" key="1">
    <source>
        <dbReference type="ARBA" id="ARBA00022614"/>
    </source>
</evidence>
<dbReference type="EMBL" id="JAYKXN010000001">
    <property type="protein sequence ID" value="KAK7318635.1"/>
    <property type="molecule type" value="Genomic_DNA"/>
</dbReference>
<keyword evidence="3" id="KW-0547">Nucleotide-binding</keyword>
<dbReference type="CDD" id="cd14798">
    <property type="entry name" value="RX-CC_like"/>
    <property type="match status" value="1"/>
</dbReference>
<evidence type="ECO:0000256" key="5">
    <source>
        <dbReference type="ARBA" id="ARBA00022840"/>
    </source>
</evidence>
<evidence type="ECO:0000259" key="9">
    <source>
        <dbReference type="Pfam" id="PF23598"/>
    </source>
</evidence>